<evidence type="ECO:0000256" key="8">
    <source>
        <dbReference type="ARBA" id="ARBA00022490"/>
    </source>
</evidence>
<dbReference type="OrthoDB" id="3648309at2759"/>
<dbReference type="PANTHER" id="PTHR17490">
    <property type="entry name" value="SUA5"/>
    <property type="match status" value="1"/>
</dbReference>
<evidence type="ECO:0000256" key="9">
    <source>
        <dbReference type="ARBA" id="ARBA00022679"/>
    </source>
</evidence>
<comment type="catalytic activity">
    <reaction evidence="13">
        <text>L-threonine + hydrogencarbonate + ATP = L-threonylcarbamoyladenylate + diphosphate + H2O</text>
        <dbReference type="Rhea" id="RHEA:36407"/>
        <dbReference type="ChEBI" id="CHEBI:15377"/>
        <dbReference type="ChEBI" id="CHEBI:17544"/>
        <dbReference type="ChEBI" id="CHEBI:30616"/>
        <dbReference type="ChEBI" id="CHEBI:33019"/>
        <dbReference type="ChEBI" id="CHEBI:57926"/>
        <dbReference type="ChEBI" id="CHEBI:73682"/>
        <dbReference type="EC" id="2.7.7.87"/>
    </reaction>
</comment>
<comment type="subunit">
    <text evidence="15">Interacts with RSC1A1.</text>
</comment>
<evidence type="ECO:0000256" key="10">
    <source>
        <dbReference type="ARBA" id="ARBA00022946"/>
    </source>
</evidence>
<evidence type="ECO:0000256" key="6">
    <source>
        <dbReference type="ARBA" id="ARBA00015492"/>
    </source>
</evidence>
<dbReference type="NCBIfam" id="TIGR00057">
    <property type="entry name" value="L-threonylcarbamoyladenylate synthase"/>
    <property type="match status" value="1"/>
</dbReference>
<dbReference type="Gene3D" id="3.90.870.10">
    <property type="entry name" value="DHBP synthase"/>
    <property type="match status" value="1"/>
</dbReference>
<protein>
    <recommendedName>
        <fullName evidence="6">Threonylcarbamoyl-AMP synthase</fullName>
        <ecNumber evidence="5">2.7.7.87</ecNumber>
    </recommendedName>
</protein>
<evidence type="ECO:0000256" key="1">
    <source>
        <dbReference type="ARBA" id="ARBA00004173"/>
    </source>
</evidence>
<dbReference type="Pfam" id="PF01300">
    <property type="entry name" value="Sua5_yciO_yrdC"/>
    <property type="match status" value="1"/>
</dbReference>
<reference evidence="17 18" key="1">
    <citation type="submission" date="2017-12" db="EMBL/GenBank/DDBJ databases">
        <title>Hemimetabolous genomes reveal molecular basis of termite eusociality.</title>
        <authorList>
            <person name="Harrison M.C."/>
            <person name="Jongepier E."/>
            <person name="Robertson H.M."/>
            <person name="Arning N."/>
            <person name="Bitard-Feildel T."/>
            <person name="Chao H."/>
            <person name="Childers C.P."/>
            <person name="Dinh H."/>
            <person name="Doddapaneni H."/>
            <person name="Dugan S."/>
            <person name="Gowin J."/>
            <person name="Greiner C."/>
            <person name="Han Y."/>
            <person name="Hu H."/>
            <person name="Hughes D.S.T."/>
            <person name="Huylmans A.-K."/>
            <person name="Kemena C."/>
            <person name="Kremer L.P.M."/>
            <person name="Lee S.L."/>
            <person name="Lopez-Ezquerra A."/>
            <person name="Mallet L."/>
            <person name="Monroy-Kuhn J.M."/>
            <person name="Moser A."/>
            <person name="Murali S.C."/>
            <person name="Muzny D.M."/>
            <person name="Otani S."/>
            <person name="Piulachs M.-D."/>
            <person name="Poelchau M."/>
            <person name="Qu J."/>
            <person name="Schaub F."/>
            <person name="Wada-Katsumata A."/>
            <person name="Worley K.C."/>
            <person name="Xie Q."/>
            <person name="Ylla G."/>
            <person name="Poulsen M."/>
            <person name="Gibbs R.A."/>
            <person name="Schal C."/>
            <person name="Richards S."/>
            <person name="Belles X."/>
            <person name="Korb J."/>
            <person name="Bornberg-Bauer E."/>
        </authorList>
    </citation>
    <scope>NUCLEOTIDE SEQUENCE [LARGE SCALE GENOMIC DNA]</scope>
    <source>
        <tissue evidence="17">Whole body</tissue>
    </source>
</reference>
<evidence type="ECO:0000313" key="18">
    <source>
        <dbReference type="Proteomes" id="UP000235965"/>
    </source>
</evidence>
<keyword evidence="8" id="KW-0963">Cytoplasm</keyword>
<evidence type="ECO:0000256" key="11">
    <source>
        <dbReference type="ARBA" id="ARBA00023128"/>
    </source>
</evidence>
<comment type="caution">
    <text evidence="17">The sequence shown here is derived from an EMBL/GenBank/DDBJ whole genome shotgun (WGS) entry which is preliminary data.</text>
</comment>
<evidence type="ECO:0000256" key="15">
    <source>
        <dbReference type="ARBA" id="ARBA00063146"/>
    </source>
</evidence>
<keyword evidence="11" id="KW-0496">Mitochondrion</keyword>
<dbReference type="InterPro" id="IPR017945">
    <property type="entry name" value="DHBP_synth_RibB-like_a/b_dom"/>
</dbReference>
<comment type="similarity">
    <text evidence="4">Belongs to the SUA5 family.</text>
</comment>
<feature type="domain" description="YrdC-like" evidence="16">
    <location>
        <begin position="14"/>
        <end position="203"/>
    </location>
</feature>
<dbReference type="EMBL" id="NEVH01025141">
    <property type="protein sequence ID" value="PNF15742.1"/>
    <property type="molecule type" value="Genomic_DNA"/>
</dbReference>
<dbReference type="EC" id="2.7.7.87" evidence="5"/>
<evidence type="ECO:0000256" key="13">
    <source>
        <dbReference type="ARBA" id="ARBA00048366"/>
    </source>
</evidence>
<sequence length="238" mass="25464">MSVLINVSEFGWFTAAVERAAQFILEGKVIALPTDTVYGLAVAAQDTQAIKQLYKIKGRDQNKPLAICVNNVKSLCCWGKVDCLPSGLLDTLLPGPVTVVLERTSNLNSALNPGVSKIGIRIPDNEFVLNLCKRLGTPLALTSANASNEHSSLAPEEFQSLWPHLAAVFHSGRLGDSTSLRAGSTVVDLSAPGKYHILRPGSALANTKAILEHFSVVEQDAYCALKAQNLFCGHGNID</sequence>
<dbReference type="GO" id="GO:0000049">
    <property type="term" value="F:tRNA binding"/>
    <property type="evidence" value="ECO:0007669"/>
    <property type="project" value="TreeGrafter"/>
</dbReference>
<evidence type="ECO:0000256" key="2">
    <source>
        <dbReference type="ARBA" id="ARBA00004202"/>
    </source>
</evidence>
<evidence type="ECO:0000256" key="7">
    <source>
        <dbReference type="ARBA" id="ARBA00022475"/>
    </source>
</evidence>
<dbReference type="InterPro" id="IPR050156">
    <property type="entry name" value="TC-AMP_synthase_SUA5"/>
</dbReference>
<dbReference type="Proteomes" id="UP000235965">
    <property type="component" value="Unassembled WGS sequence"/>
</dbReference>
<dbReference type="GO" id="GO:0003725">
    <property type="term" value="F:double-stranded RNA binding"/>
    <property type="evidence" value="ECO:0007669"/>
    <property type="project" value="InterPro"/>
</dbReference>
<dbReference type="STRING" id="105785.A0A2J7PHD8"/>
<dbReference type="PANTHER" id="PTHR17490:SF10">
    <property type="entry name" value="THREONYLCARBAMOYL-AMP SYNTHASE"/>
    <property type="match status" value="1"/>
</dbReference>
<dbReference type="FunCoup" id="A0A2J7PHD8">
    <property type="interactions" value="331"/>
</dbReference>
<keyword evidence="18" id="KW-1185">Reference proteome</keyword>
<comment type="function">
    <text evidence="14">Cytoplasmic and mitochondrial threonylcarbamoyl-AMP synthase required for the formation of a threonylcarbamoyl group on adenosine at position 37 (t(6)A37) in tRNAs that read codons beginning with adenine. Catalyzes the conversion of L-threonine, HCO(3)(-)/CO(2) and ATP to give threonylcarbamoyl-AMP (TC-AMP) as the acyladenylate intermediate, with the release of diphosphate. Participates in t(6)A37 formation in cytoplasmic and mitochondrial tRNAs. May regulate the activity of some transporters.</text>
</comment>
<dbReference type="AlphaFoldDB" id="A0A2J7PHD8"/>
<evidence type="ECO:0000256" key="12">
    <source>
        <dbReference type="ARBA" id="ARBA00023136"/>
    </source>
</evidence>
<evidence type="ECO:0000256" key="5">
    <source>
        <dbReference type="ARBA" id="ARBA00012584"/>
    </source>
</evidence>
<dbReference type="GO" id="GO:0061710">
    <property type="term" value="F:L-threonylcarbamoyladenylate synthase"/>
    <property type="evidence" value="ECO:0007669"/>
    <property type="project" value="UniProtKB-EC"/>
</dbReference>
<keyword evidence="10" id="KW-0809">Transit peptide</keyword>
<name>A0A2J7PHD8_9NEOP</name>
<dbReference type="GO" id="GO:0006450">
    <property type="term" value="P:regulation of translational fidelity"/>
    <property type="evidence" value="ECO:0007669"/>
    <property type="project" value="TreeGrafter"/>
</dbReference>
<keyword evidence="12" id="KW-0472">Membrane</keyword>
<dbReference type="InterPro" id="IPR006070">
    <property type="entry name" value="Sua5-like_dom"/>
</dbReference>
<dbReference type="GO" id="GO:0005886">
    <property type="term" value="C:plasma membrane"/>
    <property type="evidence" value="ECO:0007669"/>
    <property type="project" value="UniProtKB-SubCell"/>
</dbReference>
<evidence type="ECO:0000313" key="17">
    <source>
        <dbReference type="EMBL" id="PNF15742.1"/>
    </source>
</evidence>
<comment type="subcellular location">
    <subcellularLocation>
        <location evidence="2">Cell membrane</location>
        <topology evidence="2">Peripheral membrane protein</topology>
    </subcellularLocation>
    <subcellularLocation>
        <location evidence="3">Cytoplasm</location>
    </subcellularLocation>
    <subcellularLocation>
        <location evidence="1">Mitochondrion</location>
    </subcellularLocation>
</comment>
<dbReference type="SUPFAM" id="SSF55821">
    <property type="entry name" value="YrdC/RibB"/>
    <property type="match status" value="1"/>
</dbReference>
<proteinExistence type="inferred from homology"/>
<keyword evidence="7" id="KW-1003">Cell membrane</keyword>
<dbReference type="InParanoid" id="A0A2J7PHD8"/>
<organism evidence="17 18">
    <name type="scientific">Cryptotermes secundus</name>
    <dbReference type="NCBI Taxonomy" id="105785"/>
    <lineage>
        <taxon>Eukaryota</taxon>
        <taxon>Metazoa</taxon>
        <taxon>Ecdysozoa</taxon>
        <taxon>Arthropoda</taxon>
        <taxon>Hexapoda</taxon>
        <taxon>Insecta</taxon>
        <taxon>Pterygota</taxon>
        <taxon>Neoptera</taxon>
        <taxon>Polyneoptera</taxon>
        <taxon>Dictyoptera</taxon>
        <taxon>Blattodea</taxon>
        <taxon>Blattoidea</taxon>
        <taxon>Termitoidae</taxon>
        <taxon>Kalotermitidae</taxon>
        <taxon>Cryptotermitinae</taxon>
        <taxon>Cryptotermes</taxon>
    </lineage>
</organism>
<evidence type="ECO:0000256" key="14">
    <source>
        <dbReference type="ARBA" id="ARBA00058524"/>
    </source>
</evidence>
<dbReference type="PROSITE" id="PS51163">
    <property type="entry name" value="YRDC"/>
    <property type="match status" value="1"/>
</dbReference>
<evidence type="ECO:0000256" key="3">
    <source>
        <dbReference type="ARBA" id="ARBA00004496"/>
    </source>
</evidence>
<dbReference type="GO" id="GO:0005739">
    <property type="term" value="C:mitochondrion"/>
    <property type="evidence" value="ECO:0007669"/>
    <property type="project" value="UniProtKB-SubCell"/>
</dbReference>
<accession>A0A2J7PHD8</accession>
<evidence type="ECO:0000256" key="4">
    <source>
        <dbReference type="ARBA" id="ARBA00007663"/>
    </source>
</evidence>
<evidence type="ECO:0000259" key="16">
    <source>
        <dbReference type="PROSITE" id="PS51163"/>
    </source>
</evidence>
<dbReference type="FunFam" id="3.90.870.10:FF:000007">
    <property type="entry name" value="YrdC N6-threonylcarbamoyltransferase domain containing"/>
    <property type="match status" value="1"/>
</dbReference>
<keyword evidence="9" id="KW-0808">Transferase</keyword>
<gene>
    <name evidence="17" type="ORF">B7P43_G12081</name>
</gene>